<comment type="caution">
    <text evidence="2">The sequence shown here is derived from an EMBL/GenBank/DDBJ whole genome shotgun (WGS) entry which is preliminary data.</text>
</comment>
<name>A0A0V0RF85_9BILA</name>
<keyword evidence="1" id="KW-1133">Transmembrane helix</keyword>
<dbReference type="EMBL" id="JYDL01000220">
    <property type="protein sequence ID" value="KRX13156.1"/>
    <property type="molecule type" value="Genomic_DNA"/>
</dbReference>
<protein>
    <submittedName>
        <fullName evidence="2">Uncharacterized protein</fullName>
    </submittedName>
</protein>
<keyword evidence="3" id="KW-1185">Reference proteome</keyword>
<evidence type="ECO:0000313" key="2">
    <source>
        <dbReference type="EMBL" id="KRX13156.1"/>
    </source>
</evidence>
<reference evidence="2 3" key="1">
    <citation type="submission" date="2015-01" db="EMBL/GenBank/DDBJ databases">
        <title>Evolution of Trichinella species and genotypes.</title>
        <authorList>
            <person name="Korhonen P.K."/>
            <person name="Edoardo P."/>
            <person name="Giuseppe L.R."/>
            <person name="Gasser R.B."/>
        </authorList>
    </citation>
    <scope>NUCLEOTIDE SEQUENCE [LARGE SCALE GENOMIC DNA]</scope>
    <source>
        <strain evidence="2">ISS37</strain>
    </source>
</reference>
<dbReference type="AlphaFoldDB" id="A0A0V0RF85"/>
<keyword evidence="1" id="KW-0812">Transmembrane</keyword>
<dbReference type="Proteomes" id="UP000054630">
    <property type="component" value="Unassembled WGS sequence"/>
</dbReference>
<accession>A0A0V0RF85</accession>
<feature type="transmembrane region" description="Helical" evidence="1">
    <location>
        <begin position="47"/>
        <end position="66"/>
    </location>
</feature>
<evidence type="ECO:0000313" key="3">
    <source>
        <dbReference type="Proteomes" id="UP000054630"/>
    </source>
</evidence>
<organism evidence="2 3">
    <name type="scientific">Trichinella nelsoni</name>
    <dbReference type="NCBI Taxonomy" id="6336"/>
    <lineage>
        <taxon>Eukaryota</taxon>
        <taxon>Metazoa</taxon>
        <taxon>Ecdysozoa</taxon>
        <taxon>Nematoda</taxon>
        <taxon>Enoplea</taxon>
        <taxon>Dorylaimia</taxon>
        <taxon>Trichinellida</taxon>
        <taxon>Trichinellidae</taxon>
        <taxon>Trichinella</taxon>
    </lineage>
</organism>
<keyword evidence="1" id="KW-0472">Membrane</keyword>
<gene>
    <name evidence="2" type="ORF">T07_12797</name>
</gene>
<proteinExistence type="predicted"/>
<evidence type="ECO:0000256" key="1">
    <source>
        <dbReference type="SAM" id="Phobius"/>
    </source>
</evidence>
<sequence length="78" mass="9180">MCQHSRYVHSGYTVNTCRFNSYAPLLLHILTQLPENSKGYHRPSTDFYVNLVLRVPISMFLFVVYVDRLMVIDGWIKN</sequence>